<feature type="compositionally biased region" description="Basic and acidic residues" evidence="1">
    <location>
        <begin position="403"/>
        <end position="416"/>
    </location>
</feature>
<evidence type="ECO:0000313" key="3">
    <source>
        <dbReference type="Proteomes" id="UP000799770"/>
    </source>
</evidence>
<accession>A0A6A5YU18</accession>
<protein>
    <recommendedName>
        <fullName evidence="4">F-box domain-containing protein</fullName>
    </recommendedName>
</protein>
<dbReference type="AlphaFoldDB" id="A0A6A5YU18"/>
<evidence type="ECO:0000256" key="1">
    <source>
        <dbReference type="SAM" id="MobiDB-lite"/>
    </source>
</evidence>
<dbReference type="Proteomes" id="UP000799770">
    <property type="component" value="Unassembled WGS sequence"/>
</dbReference>
<feature type="region of interest" description="Disordered" evidence="1">
    <location>
        <begin position="401"/>
        <end position="425"/>
    </location>
</feature>
<proteinExistence type="predicted"/>
<organism evidence="2 3">
    <name type="scientific">Lophiotrema nucula</name>
    <dbReference type="NCBI Taxonomy" id="690887"/>
    <lineage>
        <taxon>Eukaryota</taxon>
        <taxon>Fungi</taxon>
        <taxon>Dikarya</taxon>
        <taxon>Ascomycota</taxon>
        <taxon>Pezizomycotina</taxon>
        <taxon>Dothideomycetes</taxon>
        <taxon>Pleosporomycetidae</taxon>
        <taxon>Pleosporales</taxon>
        <taxon>Lophiotremataceae</taxon>
        <taxon>Lophiotrema</taxon>
    </lineage>
</organism>
<gene>
    <name evidence="2" type="ORF">BDV96DRAFT_584025</name>
</gene>
<reference evidence="2" key="1">
    <citation type="journal article" date="2020" name="Stud. Mycol.">
        <title>101 Dothideomycetes genomes: a test case for predicting lifestyles and emergence of pathogens.</title>
        <authorList>
            <person name="Haridas S."/>
            <person name="Albert R."/>
            <person name="Binder M."/>
            <person name="Bloem J."/>
            <person name="Labutti K."/>
            <person name="Salamov A."/>
            <person name="Andreopoulos B."/>
            <person name="Baker S."/>
            <person name="Barry K."/>
            <person name="Bills G."/>
            <person name="Bluhm B."/>
            <person name="Cannon C."/>
            <person name="Castanera R."/>
            <person name="Culley D."/>
            <person name="Daum C."/>
            <person name="Ezra D."/>
            <person name="Gonzalez J."/>
            <person name="Henrissat B."/>
            <person name="Kuo A."/>
            <person name="Liang C."/>
            <person name="Lipzen A."/>
            <person name="Lutzoni F."/>
            <person name="Magnuson J."/>
            <person name="Mondo S."/>
            <person name="Nolan M."/>
            <person name="Ohm R."/>
            <person name="Pangilinan J."/>
            <person name="Park H.-J."/>
            <person name="Ramirez L."/>
            <person name="Alfaro M."/>
            <person name="Sun H."/>
            <person name="Tritt A."/>
            <person name="Yoshinaga Y."/>
            <person name="Zwiers L.-H."/>
            <person name="Turgeon B."/>
            <person name="Goodwin S."/>
            <person name="Spatafora J."/>
            <person name="Crous P."/>
            <person name="Grigoriev I."/>
        </authorList>
    </citation>
    <scope>NUCLEOTIDE SEQUENCE</scope>
    <source>
        <strain evidence="2">CBS 627.86</strain>
    </source>
</reference>
<name>A0A6A5YU18_9PLEO</name>
<sequence>MGTRGFYVYRWHGRYYVYYNHWDSYPSGLGKTLLSMIPKDPEEYKKWLEQKRAEYSEIEQKFDEQVFTVVNPFEANSTSAAGVEDVEMMPSFSEPANDLWIEYIYIINLDREIFSVNGSSHFKLSSVPGDFDDLLDDAKKYNTGDLEAKEVHGSITSKTLSKADPKPEDVADYARLDAVLVQAKRPSTHTRKPLAILCWELFSELLLKYRDLIWQAMNTSHEKEYLFREVAFAFLCLATSSPALVRLARKCKPDAYTNPYGLMGRGNSSGRKREFVSALFEGYHLSDKEPGGAPATTSYWLQNVLISLERSLDCKENYQASIARAVCKGKTEGRVGFHALVCSIEYAVLIRVTTNGVEHTKRLKFVDLGRVVWHDDQGQRKVGIITQSGGRVVWKAFNEEGEGTGKDTGGDNQNEHADDESDNDWKDMDNTHTFDAIALLFESAARRTLKPSNAQTHGVFPNELYRIIVGYLDEATKTNCLTVSRAFRDFASDAFYMSDDVEVSVAQGRYKLEYFHKATGVEDLPSFSEVKEGHDEPNSLWFPVIGNADGTAQFLPSTWISLPTMSEHLEDATATENDLYDAPKRVERLDSHELDRMFKDRQRAGYRSETAGPFAGTFDYSAFEKLFPSQEIIACSSDVIGLYALVYFLDLNIFGCQNGGIVQTVYRAKPMSYIPKVPLNTWMQIGGRTNKSYKTVPYAMLWAKQPQEDSSKGWQNAMDEAQHHASQEFLDCIYKLWAFGNDTPREGVLVILIGSKIKFFHICCDVDVPSLENFPHIIADGERFKDHYDRGRFIYDDERFTLWEENGISASRLRDQISFEVFDHESSNSATSEDVSEYILALDVLNEEDRPNIESGFRYIEKLADSLGERQNDRKEP</sequence>
<evidence type="ECO:0000313" key="2">
    <source>
        <dbReference type="EMBL" id="KAF2110453.1"/>
    </source>
</evidence>
<evidence type="ECO:0008006" key="4">
    <source>
        <dbReference type="Google" id="ProtNLM"/>
    </source>
</evidence>
<dbReference type="EMBL" id="ML977338">
    <property type="protein sequence ID" value="KAF2110453.1"/>
    <property type="molecule type" value="Genomic_DNA"/>
</dbReference>
<dbReference type="OrthoDB" id="3938867at2759"/>
<keyword evidence="3" id="KW-1185">Reference proteome</keyword>